<evidence type="ECO:0000313" key="2">
    <source>
        <dbReference type="Proteomes" id="UP000823775"/>
    </source>
</evidence>
<accession>A0ABS8SMC7</accession>
<reference evidence="1 2" key="1">
    <citation type="journal article" date="2021" name="BMC Genomics">
        <title>Datura genome reveals duplications of psychoactive alkaloid biosynthetic genes and high mutation rate following tissue culture.</title>
        <authorList>
            <person name="Rajewski A."/>
            <person name="Carter-House D."/>
            <person name="Stajich J."/>
            <person name="Litt A."/>
        </authorList>
    </citation>
    <scope>NUCLEOTIDE SEQUENCE [LARGE SCALE GENOMIC DNA]</scope>
    <source>
        <strain evidence="1">AR-01</strain>
    </source>
</reference>
<keyword evidence="2" id="KW-1185">Reference proteome</keyword>
<gene>
    <name evidence="1" type="ORF">HAX54_042859</name>
</gene>
<dbReference type="Proteomes" id="UP000823775">
    <property type="component" value="Unassembled WGS sequence"/>
</dbReference>
<feature type="non-terminal residue" evidence="1">
    <location>
        <position position="68"/>
    </location>
</feature>
<proteinExistence type="predicted"/>
<protein>
    <submittedName>
        <fullName evidence="1">Uncharacterized protein</fullName>
    </submittedName>
</protein>
<comment type="caution">
    <text evidence="1">The sequence shown here is derived from an EMBL/GenBank/DDBJ whole genome shotgun (WGS) entry which is preliminary data.</text>
</comment>
<dbReference type="EMBL" id="JACEIK010000635">
    <property type="protein sequence ID" value="MCD7460100.1"/>
    <property type="molecule type" value="Genomic_DNA"/>
</dbReference>
<organism evidence="1 2">
    <name type="scientific">Datura stramonium</name>
    <name type="common">Jimsonweed</name>
    <name type="synonym">Common thornapple</name>
    <dbReference type="NCBI Taxonomy" id="4076"/>
    <lineage>
        <taxon>Eukaryota</taxon>
        <taxon>Viridiplantae</taxon>
        <taxon>Streptophyta</taxon>
        <taxon>Embryophyta</taxon>
        <taxon>Tracheophyta</taxon>
        <taxon>Spermatophyta</taxon>
        <taxon>Magnoliopsida</taxon>
        <taxon>eudicotyledons</taxon>
        <taxon>Gunneridae</taxon>
        <taxon>Pentapetalae</taxon>
        <taxon>asterids</taxon>
        <taxon>lamiids</taxon>
        <taxon>Solanales</taxon>
        <taxon>Solanaceae</taxon>
        <taxon>Solanoideae</taxon>
        <taxon>Datureae</taxon>
        <taxon>Datura</taxon>
    </lineage>
</organism>
<name>A0ABS8SMC7_DATST</name>
<sequence length="68" mass="7406">MGTISGLHRPILLDDHIHLRVRLATSHTHSSPPVSCVPYGTRHLTYSSVPSCPTTSQTFMPIADILSP</sequence>
<evidence type="ECO:0000313" key="1">
    <source>
        <dbReference type="EMBL" id="MCD7460100.1"/>
    </source>
</evidence>